<dbReference type="InterPro" id="IPR029033">
    <property type="entry name" value="His_PPase_superfam"/>
</dbReference>
<dbReference type="SUPFAM" id="SSF53254">
    <property type="entry name" value="Phosphoglycerate mutase-like"/>
    <property type="match status" value="1"/>
</dbReference>
<evidence type="ECO:0000256" key="2">
    <source>
        <dbReference type="ARBA" id="ARBA00022801"/>
    </source>
</evidence>
<dbReference type="InterPro" id="IPR050645">
    <property type="entry name" value="Histidine_acid_phosphatase"/>
</dbReference>
<organism evidence="3 4">
    <name type="scientific">Absidia repens</name>
    <dbReference type="NCBI Taxonomy" id="90262"/>
    <lineage>
        <taxon>Eukaryota</taxon>
        <taxon>Fungi</taxon>
        <taxon>Fungi incertae sedis</taxon>
        <taxon>Mucoromycota</taxon>
        <taxon>Mucoromycotina</taxon>
        <taxon>Mucoromycetes</taxon>
        <taxon>Mucorales</taxon>
        <taxon>Cunninghamellaceae</taxon>
        <taxon>Absidia</taxon>
    </lineage>
</organism>
<dbReference type="AlphaFoldDB" id="A0A1X2I3R8"/>
<dbReference type="InterPro" id="IPR000560">
    <property type="entry name" value="His_Pase_clade-2"/>
</dbReference>
<gene>
    <name evidence="3" type="ORF">BCR42DRAFT_396612</name>
</gene>
<evidence type="ECO:0000256" key="1">
    <source>
        <dbReference type="ARBA" id="ARBA00005375"/>
    </source>
</evidence>
<dbReference type="STRING" id="90262.A0A1X2I3R8"/>
<evidence type="ECO:0000313" key="3">
    <source>
        <dbReference type="EMBL" id="ORZ08631.1"/>
    </source>
</evidence>
<sequence length="425" mass="48209">MSATLPEYASIPEDIELAYLQVVHRHGERTPVRSRLEKLIPSTWNLCDANRAMFATILDFNQQKGQPNDGIPARFAPLQRLAEKNGSSEKEQVTHPAGACYYGQLTNLGRQSMTALGSRLRELYVEKYNYLPDQFDAKQIYIRSTDYARTQESVQQMIAGGLYPSEKRSDDAIIQIRTRCLRLRQLSKQFHATVSEMHKDLSTSLSNRLKKHVGHVSLDSHPSANGVFDTVVAAKVHGFDLPKEFDDQVIRDLEQIVVDEWFYSHIVSNEVRRLGLGRLMGDIRDRMIRRADGTDHKVGEQDYKLAVYSGHDTTIGPLLIILGGYDNRWPPFGSSIIFELYKTKGSTTNSNKIGWFGSNKKEHDDHFVRVRFNSKILQLPGCAEKGKHHSNGDQSLCTLEAFKKIVKDQIPDDWTAECSISNVDK</sequence>
<comment type="similarity">
    <text evidence="1">Belongs to the histidine acid phosphatase family.</text>
</comment>
<dbReference type="GO" id="GO:0016791">
    <property type="term" value="F:phosphatase activity"/>
    <property type="evidence" value="ECO:0007669"/>
    <property type="project" value="TreeGrafter"/>
</dbReference>
<dbReference type="InterPro" id="IPR033379">
    <property type="entry name" value="Acid_Pase_AS"/>
</dbReference>
<comment type="caution">
    <text evidence="3">The sequence shown here is derived from an EMBL/GenBank/DDBJ whole genome shotgun (WGS) entry which is preliminary data.</text>
</comment>
<dbReference type="CDD" id="cd07061">
    <property type="entry name" value="HP_HAP_like"/>
    <property type="match status" value="1"/>
</dbReference>
<dbReference type="Proteomes" id="UP000193560">
    <property type="component" value="Unassembled WGS sequence"/>
</dbReference>
<reference evidence="3 4" key="1">
    <citation type="submission" date="2016-07" db="EMBL/GenBank/DDBJ databases">
        <title>Pervasive Adenine N6-methylation of Active Genes in Fungi.</title>
        <authorList>
            <consortium name="DOE Joint Genome Institute"/>
            <person name="Mondo S.J."/>
            <person name="Dannebaum R.O."/>
            <person name="Kuo R.C."/>
            <person name="Labutti K."/>
            <person name="Haridas S."/>
            <person name="Kuo A."/>
            <person name="Salamov A."/>
            <person name="Ahrendt S.R."/>
            <person name="Lipzen A."/>
            <person name="Sullivan W."/>
            <person name="Andreopoulos W.B."/>
            <person name="Clum A."/>
            <person name="Lindquist E."/>
            <person name="Daum C."/>
            <person name="Ramamoorthy G.K."/>
            <person name="Gryganskyi A."/>
            <person name="Culley D."/>
            <person name="Magnuson J.K."/>
            <person name="James T.Y."/>
            <person name="O'Malley M.A."/>
            <person name="Stajich J.E."/>
            <person name="Spatafora J.W."/>
            <person name="Visel A."/>
            <person name="Grigoriev I.V."/>
        </authorList>
    </citation>
    <scope>NUCLEOTIDE SEQUENCE [LARGE SCALE GENOMIC DNA]</scope>
    <source>
        <strain evidence="3 4">NRRL 1336</strain>
    </source>
</reference>
<dbReference type="PANTHER" id="PTHR11567">
    <property type="entry name" value="ACID PHOSPHATASE-RELATED"/>
    <property type="match status" value="1"/>
</dbReference>
<proteinExistence type="inferred from homology"/>
<dbReference type="Pfam" id="PF00328">
    <property type="entry name" value="His_Phos_2"/>
    <property type="match status" value="1"/>
</dbReference>
<dbReference type="PROSITE" id="PS00616">
    <property type="entry name" value="HIS_ACID_PHOSPHAT_1"/>
    <property type="match status" value="1"/>
</dbReference>
<name>A0A1X2I3R8_9FUNG</name>
<accession>A0A1X2I3R8</accession>
<keyword evidence="4" id="KW-1185">Reference proteome</keyword>
<keyword evidence="2" id="KW-0378">Hydrolase</keyword>
<dbReference type="OrthoDB" id="10257284at2759"/>
<dbReference type="EMBL" id="MCGE01000030">
    <property type="protein sequence ID" value="ORZ08631.1"/>
    <property type="molecule type" value="Genomic_DNA"/>
</dbReference>
<dbReference type="Gene3D" id="3.40.50.1240">
    <property type="entry name" value="Phosphoglycerate mutase-like"/>
    <property type="match status" value="1"/>
</dbReference>
<dbReference type="PANTHER" id="PTHR11567:SF110">
    <property type="entry name" value="2-PHOSPHOXYLOSE PHOSPHATASE 1"/>
    <property type="match status" value="1"/>
</dbReference>
<protein>
    <submittedName>
        <fullName evidence="3">Histidine phosphatase superfamily</fullName>
    </submittedName>
</protein>
<evidence type="ECO:0000313" key="4">
    <source>
        <dbReference type="Proteomes" id="UP000193560"/>
    </source>
</evidence>